<accession>A0A9N9MWQ0</accession>
<keyword evidence="3" id="KW-1185">Reference proteome</keyword>
<evidence type="ECO:0000313" key="3">
    <source>
        <dbReference type="Proteomes" id="UP001152799"/>
    </source>
</evidence>
<reference evidence="2" key="1">
    <citation type="submission" date="2022-01" db="EMBL/GenBank/DDBJ databases">
        <authorList>
            <person name="King R."/>
        </authorList>
    </citation>
    <scope>NUCLEOTIDE SEQUENCE</scope>
</reference>
<protein>
    <submittedName>
        <fullName evidence="2">Uncharacterized protein</fullName>
    </submittedName>
</protein>
<gene>
    <name evidence="2" type="ORF">CEUTPL_LOCUS11950</name>
</gene>
<sequence length="217" mass="24624">MTTESVLYKLLIGKSLGHQPRVKKKTITRSSTKGEENNAFGHQPRMQERQTTRKSIKSGERQAPGHQPRVKKKNAFGHQPRMHERQATRKTPKSGERRSPGHQPRVKKKEQWETEHDQKTTALPQASDASAGGGRKSYTQFEVTRPRELSDDSDVWIIHFDMLTLPDAVESWKYCLRAMDARSGLSDQSLAEIIVIETELFLGNKSSMSLGLDEIFA</sequence>
<name>A0A9N9MWQ0_9CUCU</name>
<proteinExistence type="predicted"/>
<dbReference type="EMBL" id="OU892283">
    <property type="protein sequence ID" value="CAG9771518.1"/>
    <property type="molecule type" value="Genomic_DNA"/>
</dbReference>
<feature type="region of interest" description="Disordered" evidence="1">
    <location>
        <begin position="13"/>
        <end position="144"/>
    </location>
</feature>
<feature type="compositionally biased region" description="Basic and acidic residues" evidence="1">
    <location>
        <begin position="109"/>
        <end position="119"/>
    </location>
</feature>
<organism evidence="2 3">
    <name type="scientific">Ceutorhynchus assimilis</name>
    <name type="common">cabbage seed weevil</name>
    <dbReference type="NCBI Taxonomy" id="467358"/>
    <lineage>
        <taxon>Eukaryota</taxon>
        <taxon>Metazoa</taxon>
        <taxon>Ecdysozoa</taxon>
        <taxon>Arthropoda</taxon>
        <taxon>Hexapoda</taxon>
        <taxon>Insecta</taxon>
        <taxon>Pterygota</taxon>
        <taxon>Neoptera</taxon>
        <taxon>Endopterygota</taxon>
        <taxon>Coleoptera</taxon>
        <taxon>Polyphaga</taxon>
        <taxon>Cucujiformia</taxon>
        <taxon>Curculionidae</taxon>
        <taxon>Ceutorhynchinae</taxon>
        <taxon>Ceutorhynchus</taxon>
    </lineage>
</organism>
<feature type="compositionally biased region" description="Basic and acidic residues" evidence="1">
    <location>
        <begin position="81"/>
        <end position="99"/>
    </location>
</feature>
<evidence type="ECO:0000256" key="1">
    <source>
        <dbReference type="SAM" id="MobiDB-lite"/>
    </source>
</evidence>
<dbReference type="AlphaFoldDB" id="A0A9N9MWQ0"/>
<dbReference type="Proteomes" id="UP001152799">
    <property type="component" value="Chromosome 7"/>
</dbReference>
<evidence type="ECO:0000313" key="2">
    <source>
        <dbReference type="EMBL" id="CAG9771518.1"/>
    </source>
</evidence>